<name>R4WE86_RIPPE</name>
<sequence length="164" mass="18994">MQINHYQFQLCTDLMDVVAFRLRNLQNYKIASTMHKSANGSKGQEANLMPETFGNFNRSKYYCDGETSRVVCLSNLDQRLATEMCIFALRIRKEATGLADERTWACFDYCHYSRVPDSWNKNRNTIFANGLKLLICGDKTTVIVDRRPFRTAMLRTAIMLKARE</sequence>
<reference evidence="1" key="1">
    <citation type="journal article" date="2013" name="PLoS ONE">
        <title>Gene expression in gut symbiotic organ of stinkbug affected by extracellular bacterial symbiont.</title>
        <authorList>
            <person name="Futahashi R."/>
            <person name="Tanaka K."/>
            <person name="Tanahashi M."/>
            <person name="Nikoh N."/>
            <person name="Kikuchi Y."/>
            <person name="Lee B.L."/>
            <person name="Fukatsu T."/>
        </authorList>
    </citation>
    <scope>NUCLEOTIDE SEQUENCE</scope>
    <source>
        <tissue evidence="1">Midgut</tissue>
    </source>
</reference>
<evidence type="ECO:0000313" key="1">
    <source>
        <dbReference type="EMBL" id="BAN21419.1"/>
    </source>
</evidence>
<proteinExistence type="evidence at transcript level"/>
<accession>R4WE86</accession>
<organism evidence="1">
    <name type="scientific">Riptortus pedestris</name>
    <name type="common">Bean bug</name>
    <dbReference type="NCBI Taxonomy" id="329032"/>
    <lineage>
        <taxon>Eukaryota</taxon>
        <taxon>Metazoa</taxon>
        <taxon>Ecdysozoa</taxon>
        <taxon>Arthropoda</taxon>
        <taxon>Hexapoda</taxon>
        <taxon>Insecta</taxon>
        <taxon>Pterygota</taxon>
        <taxon>Neoptera</taxon>
        <taxon>Paraneoptera</taxon>
        <taxon>Hemiptera</taxon>
        <taxon>Heteroptera</taxon>
        <taxon>Panheteroptera</taxon>
        <taxon>Pentatomomorpha</taxon>
        <taxon>Coreoidea</taxon>
        <taxon>Alydidae</taxon>
        <taxon>Riptortus</taxon>
    </lineage>
</organism>
<dbReference type="EMBL" id="AK418204">
    <property type="protein sequence ID" value="BAN21419.1"/>
    <property type="molecule type" value="mRNA"/>
</dbReference>
<dbReference type="AlphaFoldDB" id="R4WE86"/>
<protein>
    <submittedName>
        <fullName evidence="1">Unkown protein</fullName>
    </submittedName>
</protein>